<dbReference type="AlphaFoldDB" id="A0A544TSG8"/>
<keyword evidence="1" id="KW-0472">Membrane</keyword>
<accession>A0A544TSG8</accession>
<feature type="transmembrane region" description="Helical" evidence="1">
    <location>
        <begin position="46"/>
        <end position="64"/>
    </location>
</feature>
<keyword evidence="1" id="KW-1133">Transmembrane helix</keyword>
<reference evidence="2 3" key="1">
    <citation type="submission" date="2019-06" db="EMBL/GenBank/DDBJ databases">
        <title>Psychrobacillus vulpis sp. nov., a new species isolated from feces of a red fox that inhabits in The Tablas de Daimiel Natural Park, Albacete, Spain.</title>
        <authorList>
            <person name="Rodriguez M."/>
            <person name="Reina J.C."/>
            <person name="Bejar V."/>
            <person name="Llamas I."/>
        </authorList>
    </citation>
    <scope>NUCLEOTIDE SEQUENCE [LARGE SCALE GENOMIC DNA]</scope>
    <source>
        <strain evidence="2 3">Z8</strain>
    </source>
</reference>
<evidence type="ECO:0000256" key="1">
    <source>
        <dbReference type="SAM" id="Phobius"/>
    </source>
</evidence>
<evidence type="ECO:0000313" key="3">
    <source>
        <dbReference type="Proteomes" id="UP000316626"/>
    </source>
</evidence>
<dbReference type="RefSeq" id="WP_142642095.1">
    <property type="nucleotide sequence ID" value="NZ_VDGI01000006.1"/>
</dbReference>
<keyword evidence="1" id="KW-0812">Transmembrane</keyword>
<dbReference type="EMBL" id="VDGI01000006">
    <property type="protein sequence ID" value="TQR20399.1"/>
    <property type="molecule type" value="Genomic_DNA"/>
</dbReference>
<feature type="transmembrane region" description="Helical" evidence="1">
    <location>
        <begin position="7"/>
        <end position="26"/>
    </location>
</feature>
<name>A0A544TSG8_9BACI</name>
<dbReference type="OrthoDB" id="2654589at2"/>
<proteinExistence type="predicted"/>
<keyword evidence="3" id="KW-1185">Reference proteome</keyword>
<protein>
    <submittedName>
        <fullName evidence="2">C4-dicarboxylate ABC transporter</fullName>
    </submittedName>
</protein>
<comment type="caution">
    <text evidence="2">The sequence shown here is derived from an EMBL/GenBank/DDBJ whole genome shotgun (WGS) entry which is preliminary data.</text>
</comment>
<organism evidence="2 3">
    <name type="scientific">Psychrobacillus vulpis</name>
    <dbReference type="NCBI Taxonomy" id="2325572"/>
    <lineage>
        <taxon>Bacteria</taxon>
        <taxon>Bacillati</taxon>
        <taxon>Bacillota</taxon>
        <taxon>Bacilli</taxon>
        <taxon>Bacillales</taxon>
        <taxon>Bacillaceae</taxon>
        <taxon>Psychrobacillus</taxon>
    </lineage>
</organism>
<sequence length="65" mass="7037">MKASLGIWTGWLAIILAVVGFFYYPMYLGGAAVVLGLITLTSPQKLLAWSSIVLGAIAFFLPYLQ</sequence>
<evidence type="ECO:0000313" key="2">
    <source>
        <dbReference type="EMBL" id="TQR20399.1"/>
    </source>
</evidence>
<dbReference type="Proteomes" id="UP000316626">
    <property type="component" value="Unassembled WGS sequence"/>
</dbReference>
<gene>
    <name evidence="2" type="ORF">FG384_08140</name>
</gene>